<dbReference type="EnsemblPlants" id="TuG1812G0600003083.01.T01">
    <property type="protein sequence ID" value="TuG1812G0600003083.01.T01"/>
    <property type="gene ID" value="TuG1812G0600003083.01"/>
</dbReference>
<keyword evidence="2" id="KW-1185">Reference proteome</keyword>
<reference evidence="1" key="2">
    <citation type="submission" date="2018-03" db="EMBL/GenBank/DDBJ databases">
        <title>The Triticum urartu genome reveals the dynamic nature of wheat genome evolution.</title>
        <authorList>
            <person name="Ling H."/>
            <person name="Ma B."/>
            <person name="Shi X."/>
            <person name="Liu H."/>
            <person name="Dong L."/>
            <person name="Sun H."/>
            <person name="Cao Y."/>
            <person name="Gao Q."/>
            <person name="Zheng S."/>
            <person name="Li Y."/>
            <person name="Yu Y."/>
            <person name="Du H."/>
            <person name="Qi M."/>
            <person name="Li Y."/>
            <person name="Yu H."/>
            <person name="Cui Y."/>
            <person name="Wang N."/>
            <person name="Chen C."/>
            <person name="Wu H."/>
            <person name="Zhao Y."/>
            <person name="Zhang J."/>
            <person name="Li Y."/>
            <person name="Zhou W."/>
            <person name="Zhang B."/>
            <person name="Hu W."/>
            <person name="Eijk M."/>
            <person name="Tang J."/>
            <person name="Witsenboer H."/>
            <person name="Zhao S."/>
            <person name="Li Z."/>
            <person name="Zhang A."/>
            <person name="Wang D."/>
            <person name="Liang C."/>
        </authorList>
    </citation>
    <scope>NUCLEOTIDE SEQUENCE [LARGE SCALE GENOMIC DNA]</scope>
    <source>
        <strain evidence="1">cv. G1812</strain>
    </source>
</reference>
<organism evidence="1 2">
    <name type="scientific">Triticum urartu</name>
    <name type="common">Red wild einkorn</name>
    <name type="synonym">Crithodium urartu</name>
    <dbReference type="NCBI Taxonomy" id="4572"/>
    <lineage>
        <taxon>Eukaryota</taxon>
        <taxon>Viridiplantae</taxon>
        <taxon>Streptophyta</taxon>
        <taxon>Embryophyta</taxon>
        <taxon>Tracheophyta</taxon>
        <taxon>Spermatophyta</taxon>
        <taxon>Magnoliopsida</taxon>
        <taxon>Liliopsida</taxon>
        <taxon>Poales</taxon>
        <taxon>Poaceae</taxon>
        <taxon>BOP clade</taxon>
        <taxon>Pooideae</taxon>
        <taxon>Triticodae</taxon>
        <taxon>Triticeae</taxon>
        <taxon>Triticinae</taxon>
        <taxon>Triticum</taxon>
    </lineage>
</organism>
<name>A0A8R7UY73_TRIUA</name>
<protein>
    <recommendedName>
        <fullName evidence="3">Zinc finger-XS domain-containing protein</fullName>
    </recommendedName>
</protein>
<sequence length="101" mass="11841">MMVGGKRRKIDYTFDDPYDPAYGEDEEYEYVSGEDVDVDRGNFASFKEKGEEKIRIKGVDYYYKNKTKTWRCPYCTTKPKPKFGRFVHLLAHAEDVAIHGE</sequence>
<proteinExistence type="predicted"/>
<accession>A0A8R7UY73</accession>
<reference evidence="2" key="1">
    <citation type="journal article" date="2013" name="Nature">
        <title>Draft genome of the wheat A-genome progenitor Triticum urartu.</title>
        <authorList>
            <person name="Ling H.Q."/>
            <person name="Zhao S."/>
            <person name="Liu D."/>
            <person name="Wang J."/>
            <person name="Sun H."/>
            <person name="Zhang C."/>
            <person name="Fan H."/>
            <person name="Li D."/>
            <person name="Dong L."/>
            <person name="Tao Y."/>
            <person name="Gao C."/>
            <person name="Wu H."/>
            <person name="Li Y."/>
            <person name="Cui Y."/>
            <person name="Guo X."/>
            <person name="Zheng S."/>
            <person name="Wang B."/>
            <person name="Yu K."/>
            <person name="Liang Q."/>
            <person name="Yang W."/>
            <person name="Lou X."/>
            <person name="Chen J."/>
            <person name="Feng M."/>
            <person name="Jian J."/>
            <person name="Zhang X."/>
            <person name="Luo G."/>
            <person name="Jiang Y."/>
            <person name="Liu J."/>
            <person name="Wang Z."/>
            <person name="Sha Y."/>
            <person name="Zhang B."/>
            <person name="Wu H."/>
            <person name="Tang D."/>
            <person name="Shen Q."/>
            <person name="Xue P."/>
            <person name="Zou S."/>
            <person name="Wang X."/>
            <person name="Liu X."/>
            <person name="Wang F."/>
            <person name="Yang Y."/>
            <person name="An X."/>
            <person name="Dong Z."/>
            <person name="Zhang K."/>
            <person name="Zhang X."/>
            <person name="Luo M.C."/>
            <person name="Dvorak J."/>
            <person name="Tong Y."/>
            <person name="Wang J."/>
            <person name="Yang H."/>
            <person name="Li Z."/>
            <person name="Wang D."/>
            <person name="Zhang A."/>
            <person name="Wang J."/>
        </authorList>
    </citation>
    <scope>NUCLEOTIDE SEQUENCE</scope>
    <source>
        <strain evidence="2">cv. G1812</strain>
    </source>
</reference>
<dbReference type="Gramene" id="TuG1812G0600003083.01.T01">
    <property type="protein sequence ID" value="TuG1812G0600003083.01.T01"/>
    <property type="gene ID" value="TuG1812G0600003083.01"/>
</dbReference>
<evidence type="ECO:0000313" key="2">
    <source>
        <dbReference type="Proteomes" id="UP000015106"/>
    </source>
</evidence>
<evidence type="ECO:0000313" key="1">
    <source>
        <dbReference type="EnsemblPlants" id="TuG1812G0600003083.01.T01"/>
    </source>
</evidence>
<evidence type="ECO:0008006" key="3">
    <source>
        <dbReference type="Google" id="ProtNLM"/>
    </source>
</evidence>
<dbReference type="Proteomes" id="UP000015106">
    <property type="component" value="Chromosome 6"/>
</dbReference>
<reference evidence="1" key="3">
    <citation type="submission" date="2022-06" db="UniProtKB">
        <authorList>
            <consortium name="EnsemblPlants"/>
        </authorList>
    </citation>
    <scope>IDENTIFICATION</scope>
</reference>
<dbReference type="AlphaFoldDB" id="A0A8R7UY73"/>